<keyword evidence="12" id="KW-1185">Reference proteome</keyword>
<name>A0ABU6K0A5_9RHOO</name>
<keyword evidence="5 9" id="KW-0732">Signal</keyword>
<reference evidence="11 12" key="1">
    <citation type="submission" date="2024-01" db="EMBL/GenBank/DDBJ databases">
        <title>Uliginosibacterium soil sp. nov.</title>
        <authorList>
            <person name="Lv Y."/>
        </authorList>
    </citation>
    <scope>NUCLEOTIDE SEQUENCE [LARGE SCALE GENOMIC DNA]</scope>
    <source>
        <strain evidence="11 12">H3</strain>
    </source>
</reference>
<evidence type="ECO:0000256" key="3">
    <source>
        <dbReference type="ARBA" id="ARBA00022452"/>
    </source>
</evidence>
<dbReference type="Pfam" id="PF02321">
    <property type="entry name" value="OEP"/>
    <property type="match status" value="2"/>
</dbReference>
<feature type="region of interest" description="Disordered" evidence="10">
    <location>
        <begin position="482"/>
        <end position="506"/>
    </location>
</feature>
<dbReference type="Proteomes" id="UP001331561">
    <property type="component" value="Unassembled WGS sequence"/>
</dbReference>
<dbReference type="EMBL" id="JAYXHS010000001">
    <property type="protein sequence ID" value="MEC5385374.1"/>
    <property type="molecule type" value="Genomic_DNA"/>
</dbReference>
<comment type="similarity">
    <text evidence="2 9">Belongs to the outer membrane factor (OMF) (TC 1.B.17) family.</text>
</comment>
<keyword evidence="8 9" id="KW-0449">Lipoprotein</keyword>
<evidence type="ECO:0000256" key="10">
    <source>
        <dbReference type="SAM" id="MobiDB-lite"/>
    </source>
</evidence>
<dbReference type="RefSeq" id="WP_327598331.1">
    <property type="nucleotide sequence ID" value="NZ_JAYXHS010000001.1"/>
</dbReference>
<accession>A0ABU6K0A5</accession>
<feature type="signal peptide" evidence="9">
    <location>
        <begin position="1"/>
        <end position="19"/>
    </location>
</feature>
<evidence type="ECO:0000313" key="12">
    <source>
        <dbReference type="Proteomes" id="UP001331561"/>
    </source>
</evidence>
<dbReference type="Gene3D" id="1.20.1600.10">
    <property type="entry name" value="Outer membrane efflux proteins (OEP)"/>
    <property type="match status" value="1"/>
</dbReference>
<proteinExistence type="inferred from homology"/>
<dbReference type="PANTHER" id="PTHR30203:SF20">
    <property type="entry name" value="MULTIDRUG RESISTANCE OUTER MEMBRANE PROTEIN MDTP-RELATED"/>
    <property type="match status" value="1"/>
</dbReference>
<feature type="compositionally biased region" description="Low complexity" evidence="10">
    <location>
        <begin position="482"/>
        <end position="499"/>
    </location>
</feature>
<gene>
    <name evidence="11" type="ORF">VVD49_06540</name>
</gene>
<feature type="chain" id="PRO_5045009998" evidence="9">
    <location>
        <begin position="20"/>
        <end position="506"/>
    </location>
</feature>
<dbReference type="SUPFAM" id="SSF56954">
    <property type="entry name" value="Outer membrane efflux proteins (OEP)"/>
    <property type="match status" value="1"/>
</dbReference>
<evidence type="ECO:0000256" key="2">
    <source>
        <dbReference type="ARBA" id="ARBA00007613"/>
    </source>
</evidence>
<evidence type="ECO:0000256" key="1">
    <source>
        <dbReference type="ARBA" id="ARBA00004370"/>
    </source>
</evidence>
<dbReference type="InterPro" id="IPR003423">
    <property type="entry name" value="OMP_efflux"/>
</dbReference>
<evidence type="ECO:0000256" key="6">
    <source>
        <dbReference type="ARBA" id="ARBA00023136"/>
    </source>
</evidence>
<keyword evidence="6 9" id="KW-0472">Membrane</keyword>
<evidence type="ECO:0000313" key="11">
    <source>
        <dbReference type="EMBL" id="MEC5385374.1"/>
    </source>
</evidence>
<comment type="caution">
    <text evidence="11">The sequence shown here is derived from an EMBL/GenBank/DDBJ whole genome shotgun (WGS) entry which is preliminary data.</text>
</comment>
<dbReference type="InterPro" id="IPR010131">
    <property type="entry name" value="MdtP/NodT-like"/>
</dbReference>
<evidence type="ECO:0000256" key="7">
    <source>
        <dbReference type="ARBA" id="ARBA00023139"/>
    </source>
</evidence>
<evidence type="ECO:0000256" key="9">
    <source>
        <dbReference type="RuleBase" id="RU362097"/>
    </source>
</evidence>
<comment type="subcellular location">
    <subcellularLocation>
        <location evidence="9">Cell membrane</location>
        <topology evidence="9">Lipid-anchor</topology>
    </subcellularLocation>
    <subcellularLocation>
        <location evidence="1">Membrane</location>
    </subcellularLocation>
</comment>
<keyword evidence="4 9" id="KW-0812">Transmembrane</keyword>
<organism evidence="11 12">
    <name type="scientific">Uliginosibacterium silvisoli</name>
    <dbReference type="NCBI Taxonomy" id="3114758"/>
    <lineage>
        <taxon>Bacteria</taxon>
        <taxon>Pseudomonadati</taxon>
        <taxon>Pseudomonadota</taxon>
        <taxon>Betaproteobacteria</taxon>
        <taxon>Rhodocyclales</taxon>
        <taxon>Zoogloeaceae</taxon>
        <taxon>Uliginosibacterium</taxon>
    </lineage>
</organism>
<evidence type="ECO:0000256" key="4">
    <source>
        <dbReference type="ARBA" id="ARBA00022692"/>
    </source>
</evidence>
<keyword evidence="3 9" id="KW-1134">Transmembrane beta strand</keyword>
<evidence type="ECO:0000256" key="8">
    <source>
        <dbReference type="ARBA" id="ARBA00023288"/>
    </source>
</evidence>
<sequence>MSTASIFASHKVRTSFALAVLPALLAACVSSSGIAPKAETRQLAQQPLAAVAGVAVAPQSERWWEVFGDTQLNELVTAALKDNPSLAVAQARAERANIVIRGAEAAYGPNVTLSGQPMMQRFQEHYIYPAPLAGTVGTNNRFGLDFSGEIDFWGKHRAALHNAQALEKLAIAEYQASRLLIASSLVRGWGELDRLTRQHQLVERQLQVREESLGLLKLREKAGFEPGVERAQGEVSTASLRAELRTLEERAILQRHLVAVLAGREPGEGDKLRLPSMREVPASLPAQLPAELLARRPDVAASRWRVEAATQDAAVTKASFYPNVNLVGFLGFQSLGLENWLLMGSRTFSVGPVISLPVFDAGRLRATYGMKTTDIDAAVAQYNQSLLDGLREIVDDLTQLQGTALAQVEQQTVLDKSREVESMLGRRETRGLINRIPVLNASVQRLTAERAMVDLAARRFDTSVQLIRATGGDGAAALPALLPPTQQTSTQPAAPTRAAAEQKEQS</sequence>
<evidence type="ECO:0000256" key="5">
    <source>
        <dbReference type="ARBA" id="ARBA00022729"/>
    </source>
</evidence>
<dbReference type="Gene3D" id="2.20.200.10">
    <property type="entry name" value="Outer membrane efflux proteins (OEP)"/>
    <property type="match status" value="1"/>
</dbReference>
<protein>
    <submittedName>
        <fullName evidence="11">Efflux transporter outer membrane subunit</fullName>
    </submittedName>
</protein>
<dbReference type="NCBIfam" id="TIGR01845">
    <property type="entry name" value="outer_NodT"/>
    <property type="match status" value="1"/>
</dbReference>
<keyword evidence="7 9" id="KW-0564">Palmitate</keyword>
<dbReference type="PANTHER" id="PTHR30203">
    <property type="entry name" value="OUTER MEMBRANE CATION EFFLUX PROTEIN"/>
    <property type="match status" value="1"/>
</dbReference>